<reference evidence="1 2" key="1">
    <citation type="journal article" date="2016" name="Front. Microbiol.">
        <title>Comprehensive Phylogenetic Analysis of Bovine Non-aureus Staphylococci Species Based on Whole-Genome Sequencing.</title>
        <authorList>
            <person name="Naushad S."/>
            <person name="Barkema H.W."/>
            <person name="Luby C."/>
            <person name="Condas L.A."/>
            <person name="Nobrega D.B."/>
            <person name="Carson D.A."/>
            <person name="De Buck J."/>
        </authorList>
    </citation>
    <scope>NUCLEOTIDE SEQUENCE [LARGE SCALE GENOMIC DNA]</scope>
    <source>
        <strain evidence="1 2">SNUC 1409</strain>
    </source>
</reference>
<evidence type="ECO:0000313" key="2">
    <source>
        <dbReference type="Proteomes" id="UP000242088"/>
    </source>
</evidence>
<proteinExistence type="predicted"/>
<dbReference type="Pfam" id="PF09693">
    <property type="entry name" value="Phage_XkdX"/>
    <property type="match status" value="1"/>
</dbReference>
<comment type="caution">
    <text evidence="1">The sequence shown here is derived from an EMBL/GenBank/DDBJ whole genome shotgun (WGS) entry which is preliminary data.</text>
</comment>
<dbReference type="InterPro" id="IPR010022">
    <property type="entry name" value="XkdX"/>
</dbReference>
<gene>
    <name evidence="1" type="ORF">BUY47_09525</name>
</gene>
<accession>A0ABX5I006</accession>
<dbReference type="Proteomes" id="UP000242088">
    <property type="component" value="Unassembled WGS sequence"/>
</dbReference>
<sequence length="46" mass="5587">MYRIVERYYNMGLFPLEKVKQSVTVKWITLDEYKKITGQDYEPLAE</sequence>
<organism evidence="1 2">
    <name type="scientific">Staphylococcus devriesei</name>
    <dbReference type="NCBI Taxonomy" id="586733"/>
    <lineage>
        <taxon>Bacteria</taxon>
        <taxon>Bacillati</taxon>
        <taxon>Bacillota</taxon>
        <taxon>Bacilli</taxon>
        <taxon>Bacillales</taxon>
        <taxon>Staphylococcaceae</taxon>
        <taxon>Staphylococcus</taxon>
    </lineage>
</organism>
<evidence type="ECO:0000313" key="1">
    <source>
        <dbReference type="EMBL" id="PTF13300.1"/>
    </source>
</evidence>
<name>A0ABX5I006_9STAP</name>
<protein>
    <submittedName>
        <fullName evidence="1">XkdX family protein</fullName>
    </submittedName>
</protein>
<keyword evidence="2" id="KW-1185">Reference proteome</keyword>
<dbReference type="EMBL" id="PYZI01000012">
    <property type="protein sequence ID" value="PTF13300.1"/>
    <property type="molecule type" value="Genomic_DNA"/>
</dbReference>